<sequence length="134" mass="16115">MKLSHHSFIKNKPNRWKQKLKGRIVEDQYQPGTQIQLDVQILMRRLETFLKQILMTLLIGRRPENLKLSHHSFIKNKPNRWKQKLMEMIVEDQNQPGTRIQIDLQILMRRLETFLKQILMTLLIGRKPENLNPV</sequence>
<evidence type="ECO:0000313" key="1">
    <source>
        <dbReference type="EMBL" id="TNN23470.1"/>
    </source>
</evidence>
<organism evidence="1 2">
    <name type="scientific">Liparis tanakae</name>
    <name type="common">Tanaka's snailfish</name>
    <dbReference type="NCBI Taxonomy" id="230148"/>
    <lineage>
        <taxon>Eukaryota</taxon>
        <taxon>Metazoa</taxon>
        <taxon>Chordata</taxon>
        <taxon>Craniata</taxon>
        <taxon>Vertebrata</taxon>
        <taxon>Euteleostomi</taxon>
        <taxon>Actinopterygii</taxon>
        <taxon>Neopterygii</taxon>
        <taxon>Teleostei</taxon>
        <taxon>Neoteleostei</taxon>
        <taxon>Acanthomorphata</taxon>
        <taxon>Eupercaria</taxon>
        <taxon>Perciformes</taxon>
        <taxon>Cottioidei</taxon>
        <taxon>Cottales</taxon>
        <taxon>Liparidae</taxon>
        <taxon>Liparis</taxon>
    </lineage>
</organism>
<evidence type="ECO:0000313" key="2">
    <source>
        <dbReference type="Proteomes" id="UP000314294"/>
    </source>
</evidence>
<gene>
    <name evidence="1" type="ORF">EYF80_066409</name>
</gene>
<dbReference type="Proteomes" id="UP000314294">
    <property type="component" value="Unassembled WGS sequence"/>
</dbReference>
<proteinExistence type="predicted"/>
<keyword evidence="2" id="KW-1185">Reference proteome</keyword>
<reference evidence="1 2" key="1">
    <citation type="submission" date="2019-03" db="EMBL/GenBank/DDBJ databases">
        <title>First draft genome of Liparis tanakae, snailfish: a comprehensive survey of snailfish specific genes.</title>
        <authorList>
            <person name="Kim W."/>
            <person name="Song I."/>
            <person name="Jeong J.-H."/>
            <person name="Kim D."/>
            <person name="Kim S."/>
            <person name="Ryu S."/>
            <person name="Song J.Y."/>
            <person name="Lee S.K."/>
        </authorList>
    </citation>
    <scope>NUCLEOTIDE SEQUENCE [LARGE SCALE GENOMIC DNA]</scope>
    <source>
        <tissue evidence="1">Muscle</tissue>
    </source>
</reference>
<protein>
    <submittedName>
        <fullName evidence="1">Uncharacterized protein</fullName>
    </submittedName>
</protein>
<comment type="caution">
    <text evidence="1">The sequence shown here is derived from an EMBL/GenBank/DDBJ whole genome shotgun (WGS) entry which is preliminary data.</text>
</comment>
<accession>A0A4Z2E4H5</accession>
<name>A0A4Z2E4H5_9TELE</name>
<dbReference type="EMBL" id="SRLO01018377">
    <property type="protein sequence ID" value="TNN23470.1"/>
    <property type="molecule type" value="Genomic_DNA"/>
</dbReference>
<dbReference type="AlphaFoldDB" id="A0A4Z2E4H5"/>